<evidence type="ECO:0008006" key="4">
    <source>
        <dbReference type="Google" id="ProtNLM"/>
    </source>
</evidence>
<dbReference type="SUPFAM" id="SSF49265">
    <property type="entry name" value="Fibronectin type III"/>
    <property type="match status" value="1"/>
</dbReference>
<gene>
    <name evidence="2" type="ORF">SAMN05421740_11539</name>
</gene>
<evidence type="ECO:0000313" key="2">
    <source>
        <dbReference type="EMBL" id="SEL95689.1"/>
    </source>
</evidence>
<organism evidence="2 3">
    <name type="scientific">Parapedobacter koreensis</name>
    <dbReference type="NCBI Taxonomy" id="332977"/>
    <lineage>
        <taxon>Bacteria</taxon>
        <taxon>Pseudomonadati</taxon>
        <taxon>Bacteroidota</taxon>
        <taxon>Sphingobacteriia</taxon>
        <taxon>Sphingobacteriales</taxon>
        <taxon>Sphingobacteriaceae</taxon>
        <taxon>Parapedobacter</taxon>
    </lineage>
</organism>
<proteinExistence type="predicted"/>
<dbReference type="InterPro" id="IPR013783">
    <property type="entry name" value="Ig-like_fold"/>
</dbReference>
<dbReference type="InterPro" id="IPR036116">
    <property type="entry name" value="FN3_sf"/>
</dbReference>
<dbReference type="RefSeq" id="WP_177181281.1">
    <property type="nucleotide sequence ID" value="NZ_FNZR01000015.1"/>
</dbReference>
<dbReference type="STRING" id="332977.SAMN05421740_11539"/>
<sequence length="324" mass="36735">MGMIVKRNLMPVFCRLFIVSLAACTVAACSDFFEESIADGELELLSPGREAETNVYLINFMWEPLDHALQYRLQLASPSFDSVALFHADTTLDKTLFSISLQPGEYQWRVKALNGSSSTVYTTRSFIIHEAALSTQTVLQVAPPNNFITDQDEVEVSWQGIFSAKNYRLQVDTAGFADEADLLFERVVDGEAFTFEIPDEQRYQWRVRAENDTAQSRWSTVRNFLYDETPPSAPALTAPANGTQVNRPVTLRWSGSEDVAAYQLYVYKSDSTLFNDQFPLRLENPSHVFDAGARGERILWRVRAMDRAGNESGYSTWRSFIIRN</sequence>
<protein>
    <recommendedName>
        <fullName evidence="4">Fibronectin type-III domain-containing protein</fullName>
    </recommendedName>
</protein>
<feature type="chain" id="PRO_5011434357" description="Fibronectin type-III domain-containing protein" evidence="1">
    <location>
        <begin position="23"/>
        <end position="324"/>
    </location>
</feature>
<dbReference type="PROSITE" id="PS51257">
    <property type="entry name" value="PROKAR_LIPOPROTEIN"/>
    <property type="match status" value="1"/>
</dbReference>
<dbReference type="EMBL" id="FNZR01000015">
    <property type="protein sequence ID" value="SEL95689.1"/>
    <property type="molecule type" value="Genomic_DNA"/>
</dbReference>
<accession>A0A1H7UFU2</accession>
<reference evidence="3" key="1">
    <citation type="submission" date="2016-10" db="EMBL/GenBank/DDBJ databases">
        <authorList>
            <person name="Varghese N."/>
            <person name="Submissions S."/>
        </authorList>
    </citation>
    <scope>NUCLEOTIDE SEQUENCE [LARGE SCALE GENOMIC DNA]</scope>
    <source>
        <strain evidence="3">Jip14</strain>
    </source>
</reference>
<evidence type="ECO:0000313" key="3">
    <source>
        <dbReference type="Proteomes" id="UP000198916"/>
    </source>
</evidence>
<keyword evidence="1" id="KW-0732">Signal</keyword>
<dbReference type="AlphaFoldDB" id="A0A1H7UFU2"/>
<feature type="signal peptide" evidence="1">
    <location>
        <begin position="1"/>
        <end position="22"/>
    </location>
</feature>
<dbReference type="Proteomes" id="UP000198916">
    <property type="component" value="Unassembled WGS sequence"/>
</dbReference>
<keyword evidence="3" id="KW-1185">Reference proteome</keyword>
<name>A0A1H7UFU2_9SPHI</name>
<dbReference type="Gene3D" id="2.60.40.10">
    <property type="entry name" value="Immunoglobulins"/>
    <property type="match status" value="3"/>
</dbReference>
<evidence type="ECO:0000256" key="1">
    <source>
        <dbReference type="SAM" id="SignalP"/>
    </source>
</evidence>